<comment type="caution">
    <text evidence="1">The sequence shown here is derived from an EMBL/GenBank/DDBJ whole genome shotgun (WGS) entry which is preliminary data.</text>
</comment>
<dbReference type="EMBL" id="JABFCT010000015">
    <property type="protein sequence ID" value="KAF5870032.1"/>
    <property type="molecule type" value="Genomic_DNA"/>
</dbReference>
<proteinExistence type="predicted"/>
<dbReference type="GeneID" id="59264203"/>
<evidence type="ECO:0000313" key="2">
    <source>
        <dbReference type="Proteomes" id="UP000531561"/>
    </source>
</evidence>
<sequence>MSAIKSTQEGTASFLQDTEQLRRKEIFLTFLGTIYLPCLIKECEDDPLPPHAVWIHRYVRGHNGSHPSTTSSCRQMLNSHSGSEVDVEFRGFLDKNCQFFLELCKKPKKFMPAPDPFKSHANFELQLVLIDRALEAQSKASVSAKVEGKMEDKVKGEVLGKLSELAGSIKSVIEVVANGGRKNIPDRFNSLE</sequence>
<keyword evidence="2" id="KW-1185">Reference proteome</keyword>
<dbReference type="OrthoDB" id="3543716at2759"/>
<organism evidence="1 2">
    <name type="scientific">Botrytis fragariae</name>
    <dbReference type="NCBI Taxonomy" id="1964551"/>
    <lineage>
        <taxon>Eukaryota</taxon>
        <taxon>Fungi</taxon>
        <taxon>Dikarya</taxon>
        <taxon>Ascomycota</taxon>
        <taxon>Pezizomycotina</taxon>
        <taxon>Leotiomycetes</taxon>
        <taxon>Helotiales</taxon>
        <taxon>Sclerotiniaceae</taxon>
        <taxon>Botrytis</taxon>
    </lineage>
</organism>
<dbReference type="AlphaFoldDB" id="A0A8H6EF76"/>
<name>A0A8H6EF76_9HELO</name>
<dbReference type="RefSeq" id="XP_037188979.1">
    <property type="nucleotide sequence ID" value="XM_037340511.1"/>
</dbReference>
<gene>
    <name evidence="1" type="ORF">Bfra_010178</name>
</gene>
<evidence type="ECO:0000313" key="1">
    <source>
        <dbReference type="EMBL" id="KAF5870032.1"/>
    </source>
</evidence>
<accession>A0A8H6EF76</accession>
<dbReference type="Proteomes" id="UP000531561">
    <property type="component" value="Unassembled WGS sequence"/>
</dbReference>
<protein>
    <submittedName>
        <fullName evidence="1">Uncharacterized protein</fullName>
    </submittedName>
</protein>
<reference evidence="1 2" key="1">
    <citation type="journal article" date="2020" name="Phytopathology">
        <title>A high-quality genome resource of Botrytis fragariae, a new and rapidly spreading fungal pathogen causing strawberry gray mold in the U.S.A.</title>
        <authorList>
            <person name="Wu Y."/>
            <person name="Saski C.A."/>
            <person name="Schnabel G."/>
            <person name="Xiao S."/>
            <person name="Hu M."/>
        </authorList>
    </citation>
    <scope>NUCLEOTIDE SEQUENCE [LARGE SCALE GENOMIC DNA]</scope>
    <source>
        <strain evidence="1 2">BVB16</strain>
    </source>
</reference>